<dbReference type="GO" id="GO:0003729">
    <property type="term" value="F:mRNA binding"/>
    <property type="evidence" value="ECO:0007669"/>
    <property type="project" value="TreeGrafter"/>
</dbReference>
<sequence>MPLRADKADNWAVGEKASSFGQGPGRQDDRYESLGSRSSSKADKVNNWFSNKKTVVSGPPVPSRYSGFGYGFHKSAVGSSDSDRWARGGGEMMMSNVGDRGVPERIRLVLDPPKG</sequence>
<dbReference type="EMBL" id="CM007384">
    <property type="protein sequence ID" value="ONK71844.1"/>
    <property type="molecule type" value="Genomic_DNA"/>
</dbReference>
<evidence type="ECO:0000256" key="1">
    <source>
        <dbReference type="SAM" id="MobiDB-lite"/>
    </source>
</evidence>
<keyword evidence="3" id="KW-1185">Reference proteome</keyword>
<name>A0A5P1F141_ASPOF</name>
<dbReference type="Gramene" id="ONK71844">
    <property type="protein sequence ID" value="ONK71844"/>
    <property type="gene ID" value="A4U43_C04F12970"/>
</dbReference>
<dbReference type="GO" id="GO:0003743">
    <property type="term" value="F:translation initiation factor activity"/>
    <property type="evidence" value="ECO:0007669"/>
    <property type="project" value="InterPro"/>
</dbReference>
<organism evidence="2 3">
    <name type="scientific">Asparagus officinalis</name>
    <name type="common">Garden asparagus</name>
    <dbReference type="NCBI Taxonomy" id="4686"/>
    <lineage>
        <taxon>Eukaryota</taxon>
        <taxon>Viridiplantae</taxon>
        <taxon>Streptophyta</taxon>
        <taxon>Embryophyta</taxon>
        <taxon>Tracheophyta</taxon>
        <taxon>Spermatophyta</taxon>
        <taxon>Magnoliopsida</taxon>
        <taxon>Liliopsida</taxon>
        <taxon>Asparagales</taxon>
        <taxon>Asparagaceae</taxon>
        <taxon>Asparagoideae</taxon>
        <taxon>Asparagus</taxon>
    </lineage>
</organism>
<dbReference type="InterPro" id="IPR010433">
    <property type="entry name" value="EIF-4B_pln"/>
</dbReference>
<accession>A0A5P1F141</accession>
<protein>
    <submittedName>
        <fullName evidence="2">Uncharacterized protein</fullName>
    </submittedName>
</protein>
<dbReference type="PANTHER" id="PTHR32091:SF20">
    <property type="entry name" value="EUKARYOTIC TRANSLATION INITIATION FACTOR 4B1"/>
    <property type="match status" value="1"/>
</dbReference>
<evidence type="ECO:0000313" key="3">
    <source>
        <dbReference type="Proteomes" id="UP000243459"/>
    </source>
</evidence>
<feature type="region of interest" description="Disordered" evidence="1">
    <location>
        <begin position="1"/>
        <end position="56"/>
    </location>
</feature>
<dbReference type="PANTHER" id="PTHR32091">
    <property type="entry name" value="EUKARYOTIC TRANSLATION INITIATION FACTOR 4B"/>
    <property type="match status" value="1"/>
</dbReference>
<dbReference type="Pfam" id="PF06273">
    <property type="entry name" value="eIF-4B"/>
    <property type="match status" value="1"/>
</dbReference>
<proteinExistence type="predicted"/>
<dbReference type="AlphaFoldDB" id="A0A5P1F141"/>
<gene>
    <name evidence="2" type="ORF">A4U43_C04F12970</name>
</gene>
<evidence type="ECO:0000313" key="2">
    <source>
        <dbReference type="EMBL" id="ONK71844.1"/>
    </source>
</evidence>
<reference evidence="3" key="1">
    <citation type="journal article" date="2017" name="Nat. Commun.">
        <title>The asparagus genome sheds light on the origin and evolution of a young Y chromosome.</title>
        <authorList>
            <person name="Harkess A."/>
            <person name="Zhou J."/>
            <person name="Xu C."/>
            <person name="Bowers J.E."/>
            <person name="Van der Hulst R."/>
            <person name="Ayyampalayam S."/>
            <person name="Mercati F."/>
            <person name="Riccardi P."/>
            <person name="McKain M.R."/>
            <person name="Kakrana A."/>
            <person name="Tang H."/>
            <person name="Ray J."/>
            <person name="Groenendijk J."/>
            <person name="Arikit S."/>
            <person name="Mathioni S.M."/>
            <person name="Nakano M."/>
            <person name="Shan H."/>
            <person name="Telgmann-Rauber A."/>
            <person name="Kanno A."/>
            <person name="Yue Z."/>
            <person name="Chen H."/>
            <person name="Li W."/>
            <person name="Chen Y."/>
            <person name="Xu X."/>
            <person name="Zhang Y."/>
            <person name="Luo S."/>
            <person name="Chen H."/>
            <person name="Gao J."/>
            <person name="Mao Z."/>
            <person name="Pires J.C."/>
            <person name="Luo M."/>
            <person name="Kudrna D."/>
            <person name="Wing R.A."/>
            <person name="Meyers B.C."/>
            <person name="Yi K."/>
            <person name="Kong H."/>
            <person name="Lavrijsen P."/>
            <person name="Sunseri F."/>
            <person name="Falavigna A."/>
            <person name="Ye Y."/>
            <person name="Leebens-Mack J.H."/>
            <person name="Chen G."/>
        </authorList>
    </citation>
    <scope>NUCLEOTIDE SEQUENCE [LARGE SCALE GENOMIC DNA]</scope>
    <source>
        <strain evidence="3">cv. DH0086</strain>
    </source>
</reference>
<dbReference type="Proteomes" id="UP000243459">
    <property type="component" value="Chromosome 4"/>
</dbReference>